<keyword evidence="1 5" id="KW-0963">Cytoplasm</keyword>
<dbReference type="HAMAP" id="MF_01184">
    <property type="entry name" value="XPRTase"/>
    <property type="match status" value="1"/>
</dbReference>
<proteinExistence type="inferred from homology"/>
<dbReference type="InterPro" id="IPR000836">
    <property type="entry name" value="PRTase_dom"/>
</dbReference>
<comment type="subcellular location">
    <subcellularLocation>
        <location evidence="5">Cytoplasm</location>
    </subcellularLocation>
</comment>
<feature type="binding site" evidence="5">
    <location>
        <position position="27"/>
    </location>
    <ligand>
        <name>xanthine</name>
        <dbReference type="ChEBI" id="CHEBI:17712"/>
    </ligand>
</feature>
<dbReference type="PANTHER" id="PTHR43864:SF1">
    <property type="entry name" value="XANTHINE PHOSPHORIBOSYLTRANSFERASE"/>
    <property type="match status" value="1"/>
</dbReference>
<organism evidence="8 9">
    <name type="scientific">Caldalkalibacillus horti</name>
    <dbReference type="NCBI Taxonomy" id="77523"/>
    <lineage>
        <taxon>Bacteria</taxon>
        <taxon>Bacillati</taxon>
        <taxon>Bacillota</taxon>
        <taxon>Bacilli</taxon>
        <taxon>Bacillales</taxon>
        <taxon>Bacillaceae</taxon>
        <taxon>Caldalkalibacillus</taxon>
    </lineage>
</organism>
<dbReference type="Proteomes" id="UP001235840">
    <property type="component" value="Unassembled WGS sequence"/>
</dbReference>
<keyword evidence="4 5" id="KW-0660">Purine salvage</keyword>
<evidence type="ECO:0000256" key="5">
    <source>
        <dbReference type="HAMAP-Rule" id="MF_01184"/>
    </source>
</evidence>
<evidence type="ECO:0000313" key="9">
    <source>
        <dbReference type="Proteomes" id="UP001235840"/>
    </source>
</evidence>
<sequence length="200" mass="22170">MQELKKKILQEGRVLSDQVLKVDSFLNHQVDPQLMVGIGKEFSARIHEGYATENKKVTKILTIESSGIPAALTTGLELDVPVIFARKKKSLTMTDENYVSQVYSFTKEETNDITVSKKFLDADEHVYIIDDFLAHGAAAHGLIDIVQQAGATIAGIGIIIEKSFQDGGQKLRDLGYPVHSLARIKSLRDGIVEFMEDEHS</sequence>
<dbReference type="PANTHER" id="PTHR43864">
    <property type="entry name" value="HYPOXANTHINE/GUANINE PHOSPHORIBOSYLTRANSFERASE"/>
    <property type="match status" value="1"/>
</dbReference>
<accession>A0ABT9VWA2</accession>
<feature type="binding site" evidence="5">
    <location>
        <position position="20"/>
    </location>
    <ligand>
        <name>xanthine</name>
        <dbReference type="ChEBI" id="CHEBI:17712"/>
    </ligand>
</feature>
<dbReference type="SUPFAM" id="SSF53271">
    <property type="entry name" value="PRTase-like"/>
    <property type="match status" value="1"/>
</dbReference>
<dbReference type="NCBIfam" id="NF006671">
    <property type="entry name" value="PRK09219.1"/>
    <property type="match status" value="1"/>
</dbReference>
<comment type="subunit">
    <text evidence="5">Homodimer.</text>
</comment>
<dbReference type="Pfam" id="PF00156">
    <property type="entry name" value="Pribosyltran"/>
    <property type="match status" value="1"/>
</dbReference>
<dbReference type="EMBL" id="JAUSTY010000004">
    <property type="protein sequence ID" value="MDQ0165276.1"/>
    <property type="molecule type" value="Genomic_DNA"/>
</dbReference>
<keyword evidence="2 5" id="KW-0328">Glycosyltransferase</keyword>
<dbReference type="NCBIfam" id="TIGR01744">
    <property type="entry name" value="XPRTase"/>
    <property type="match status" value="1"/>
</dbReference>
<dbReference type="GO" id="GO:0000310">
    <property type="term" value="F:xanthine phosphoribosyltransferase activity"/>
    <property type="evidence" value="ECO:0007669"/>
    <property type="project" value="UniProtKB-EC"/>
</dbReference>
<evidence type="ECO:0000256" key="1">
    <source>
        <dbReference type="ARBA" id="ARBA00022490"/>
    </source>
</evidence>
<evidence type="ECO:0000256" key="3">
    <source>
        <dbReference type="ARBA" id="ARBA00022679"/>
    </source>
</evidence>
<evidence type="ECO:0000313" key="8">
    <source>
        <dbReference type="EMBL" id="MDQ0165276.1"/>
    </source>
</evidence>
<dbReference type="InterPro" id="IPR029057">
    <property type="entry name" value="PRTase-like"/>
</dbReference>
<keyword evidence="3 5" id="KW-0808">Transferase</keyword>
<name>A0ABT9VWA2_9BACI</name>
<dbReference type="EC" id="2.4.2.22" evidence="5 6"/>
<comment type="catalytic activity">
    <reaction evidence="5">
        <text>XMP + diphosphate = xanthine + 5-phospho-alpha-D-ribose 1-diphosphate</text>
        <dbReference type="Rhea" id="RHEA:10800"/>
        <dbReference type="ChEBI" id="CHEBI:17712"/>
        <dbReference type="ChEBI" id="CHEBI:33019"/>
        <dbReference type="ChEBI" id="CHEBI:57464"/>
        <dbReference type="ChEBI" id="CHEBI:58017"/>
        <dbReference type="EC" id="2.4.2.22"/>
    </reaction>
</comment>
<evidence type="ECO:0000256" key="4">
    <source>
        <dbReference type="ARBA" id="ARBA00022726"/>
    </source>
</evidence>
<dbReference type="Gene3D" id="3.40.50.2020">
    <property type="match status" value="1"/>
</dbReference>
<protein>
    <recommendedName>
        <fullName evidence="5 6">Xanthine phosphoribosyltransferase</fullName>
        <shortName evidence="5">XPRTase</shortName>
        <ecNumber evidence="5 6">2.4.2.22</ecNumber>
    </recommendedName>
</protein>
<feature type="binding site" evidence="5">
    <location>
        <position position="162"/>
    </location>
    <ligand>
        <name>xanthine</name>
        <dbReference type="ChEBI" id="CHEBI:17712"/>
    </ligand>
</feature>
<dbReference type="CDD" id="cd06223">
    <property type="entry name" value="PRTases_typeI"/>
    <property type="match status" value="1"/>
</dbReference>
<keyword evidence="9" id="KW-1185">Reference proteome</keyword>
<comment type="function">
    <text evidence="5">Converts the preformed base xanthine, a product of nucleic acid breakdown, to xanthosine 5'-monophosphate (XMP), so it can be reused for RNA or DNA synthesis.</text>
</comment>
<reference evidence="8 9" key="1">
    <citation type="submission" date="2023-07" db="EMBL/GenBank/DDBJ databases">
        <title>Genomic Encyclopedia of Type Strains, Phase IV (KMG-IV): sequencing the most valuable type-strain genomes for metagenomic binning, comparative biology and taxonomic classification.</title>
        <authorList>
            <person name="Goeker M."/>
        </authorList>
    </citation>
    <scope>NUCLEOTIDE SEQUENCE [LARGE SCALE GENOMIC DNA]</scope>
    <source>
        <strain evidence="8 9">DSM 12751</strain>
    </source>
</reference>
<dbReference type="InterPro" id="IPR050118">
    <property type="entry name" value="Pur/Pyrimidine_PRTase"/>
</dbReference>
<feature type="binding site" evidence="5">
    <location>
        <begin position="134"/>
        <end position="138"/>
    </location>
    <ligand>
        <name>5-phospho-alpha-D-ribose 1-diphosphate</name>
        <dbReference type="ChEBI" id="CHEBI:58017"/>
    </ligand>
</feature>
<dbReference type="InterPro" id="IPR010079">
    <property type="entry name" value="Xanthine_PRibTrfase"/>
</dbReference>
<comment type="caution">
    <text evidence="8">The sequence shown here is derived from an EMBL/GenBank/DDBJ whole genome shotgun (WGS) entry which is preliminary data.</text>
</comment>
<evidence type="ECO:0000256" key="2">
    <source>
        <dbReference type="ARBA" id="ARBA00022676"/>
    </source>
</evidence>
<feature type="domain" description="Phosphoribosyltransferase" evidence="7">
    <location>
        <begin position="38"/>
        <end position="162"/>
    </location>
</feature>
<comment type="pathway">
    <text evidence="5">Purine metabolism; XMP biosynthesis via salvage pathway; XMP from xanthine: step 1/1.</text>
</comment>
<gene>
    <name evidence="5" type="primary">xpt</name>
    <name evidence="8" type="ORF">J2S11_001176</name>
</gene>
<evidence type="ECO:0000256" key="6">
    <source>
        <dbReference type="NCBIfam" id="TIGR01744"/>
    </source>
</evidence>
<comment type="similarity">
    <text evidence="5">Belongs to the purine/pyrimidine phosphoribosyltransferase family. Xpt subfamily.</text>
</comment>
<evidence type="ECO:0000259" key="7">
    <source>
        <dbReference type="Pfam" id="PF00156"/>
    </source>
</evidence>
<dbReference type="RefSeq" id="WP_307392154.1">
    <property type="nucleotide sequence ID" value="NZ_BAAADK010000045.1"/>
</dbReference>